<proteinExistence type="inferred from homology"/>
<evidence type="ECO:0000256" key="14">
    <source>
        <dbReference type="RuleBase" id="RU369077"/>
    </source>
</evidence>
<keyword evidence="13" id="KW-0472">Membrane</keyword>
<evidence type="ECO:0000256" key="2">
    <source>
        <dbReference type="ARBA" id="ARBA00008958"/>
    </source>
</evidence>
<reference evidence="15 16" key="1">
    <citation type="submission" date="2017-03" db="EMBL/GenBank/DDBJ databases">
        <title>Genome of the blue death feigning beetle - Asbolus verrucosus.</title>
        <authorList>
            <person name="Rider S.D."/>
        </authorList>
    </citation>
    <scope>NUCLEOTIDE SEQUENCE [LARGE SCALE GENOMIC DNA]</scope>
    <source>
        <strain evidence="15">Butters</strain>
        <tissue evidence="15">Head and leg muscle</tissue>
    </source>
</reference>
<accession>A0A482VIH1</accession>
<protein>
    <recommendedName>
        <fullName evidence="3 14">Essential MCU regulator, mitochondrial</fullName>
    </recommendedName>
    <alternativeName>
        <fullName evidence="14">Single-pass membrane protein with aspartate-rich tail 1, mitochondrial</fullName>
    </alternativeName>
</protein>
<sequence length="90" mass="9894">MVLPRLRPLLKRIPLGQWSHAVNPLNARTVITTKTGAILPKPVSPSFGLIRVLFVVVPGLLIGGTISKNFAYILEETELFIPSDDDDDDD</sequence>
<evidence type="ECO:0000256" key="6">
    <source>
        <dbReference type="ARBA" id="ARBA00022692"/>
    </source>
</evidence>
<dbReference type="Pfam" id="PF10161">
    <property type="entry name" value="DDDD"/>
    <property type="match status" value="1"/>
</dbReference>
<evidence type="ECO:0000313" key="15">
    <source>
        <dbReference type="EMBL" id="RZC32565.1"/>
    </source>
</evidence>
<gene>
    <name evidence="15" type="ORF">BDFB_013165</name>
</gene>
<evidence type="ECO:0000256" key="9">
    <source>
        <dbReference type="ARBA" id="ARBA00022946"/>
    </source>
</evidence>
<keyword evidence="7 14" id="KW-0999">Mitochondrion inner membrane</keyword>
<dbReference type="GO" id="GO:0036444">
    <property type="term" value="P:calcium import into the mitochondrion"/>
    <property type="evidence" value="ECO:0007669"/>
    <property type="project" value="UniProtKB-UniRule"/>
</dbReference>
<dbReference type="GO" id="GO:0051560">
    <property type="term" value="P:mitochondrial calcium ion homeostasis"/>
    <property type="evidence" value="ECO:0007669"/>
    <property type="project" value="UniProtKB-UniRule"/>
</dbReference>
<evidence type="ECO:0000256" key="12">
    <source>
        <dbReference type="ARBA" id="ARBA00023128"/>
    </source>
</evidence>
<keyword evidence="4 14" id="KW-0813">Transport</keyword>
<comment type="subcellular location">
    <subcellularLocation>
        <location evidence="1 14">Mitochondrion inner membrane</location>
        <topology evidence="1 14">Single-pass membrane protein</topology>
    </subcellularLocation>
</comment>
<dbReference type="EMBL" id="QDEB01096158">
    <property type="protein sequence ID" value="RZC32565.1"/>
    <property type="molecule type" value="Genomic_DNA"/>
</dbReference>
<comment type="caution">
    <text evidence="15">The sequence shown here is derived from an EMBL/GenBank/DDBJ whole genome shotgun (WGS) entry which is preliminary data.</text>
</comment>
<keyword evidence="10" id="KW-1133">Transmembrane helix</keyword>
<evidence type="ECO:0000256" key="11">
    <source>
        <dbReference type="ARBA" id="ARBA00023065"/>
    </source>
</evidence>
<evidence type="ECO:0000256" key="5">
    <source>
        <dbReference type="ARBA" id="ARBA00022568"/>
    </source>
</evidence>
<comment type="subunit">
    <text evidence="14">Component of the uniplex complex. Interacts (via the transmembrane region) with MCU (via the first transmembrane region); the interaction is direct.</text>
</comment>
<keyword evidence="9 14" id="KW-0809">Transit peptide</keyword>
<dbReference type="STRING" id="1661398.A0A482VIH1"/>
<evidence type="ECO:0000256" key="7">
    <source>
        <dbReference type="ARBA" id="ARBA00022792"/>
    </source>
</evidence>
<evidence type="ECO:0000256" key="4">
    <source>
        <dbReference type="ARBA" id="ARBA00022448"/>
    </source>
</evidence>
<keyword evidence="16" id="KW-1185">Reference proteome</keyword>
<dbReference type="GO" id="GO:1990246">
    <property type="term" value="C:uniplex complex"/>
    <property type="evidence" value="ECO:0007669"/>
    <property type="project" value="UniProtKB-UniRule"/>
</dbReference>
<dbReference type="AlphaFoldDB" id="A0A482VIH1"/>
<evidence type="ECO:0000256" key="10">
    <source>
        <dbReference type="ARBA" id="ARBA00022989"/>
    </source>
</evidence>
<dbReference type="Proteomes" id="UP000292052">
    <property type="component" value="Unassembled WGS sequence"/>
</dbReference>
<dbReference type="OrthoDB" id="10039145at2759"/>
<dbReference type="PANTHER" id="PTHR33904">
    <property type="entry name" value="ESSENTIAL MCU REGULATOR, MITOCHONDRIAL"/>
    <property type="match status" value="1"/>
</dbReference>
<evidence type="ECO:0000313" key="16">
    <source>
        <dbReference type="Proteomes" id="UP000292052"/>
    </source>
</evidence>
<evidence type="ECO:0000256" key="8">
    <source>
        <dbReference type="ARBA" id="ARBA00022837"/>
    </source>
</evidence>
<comment type="similarity">
    <text evidence="2 14">Belongs to the SMDT1/EMRE family.</text>
</comment>
<organism evidence="15 16">
    <name type="scientific">Asbolus verrucosus</name>
    <name type="common">Desert ironclad beetle</name>
    <dbReference type="NCBI Taxonomy" id="1661398"/>
    <lineage>
        <taxon>Eukaryota</taxon>
        <taxon>Metazoa</taxon>
        <taxon>Ecdysozoa</taxon>
        <taxon>Arthropoda</taxon>
        <taxon>Hexapoda</taxon>
        <taxon>Insecta</taxon>
        <taxon>Pterygota</taxon>
        <taxon>Neoptera</taxon>
        <taxon>Endopterygota</taxon>
        <taxon>Coleoptera</taxon>
        <taxon>Polyphaga</taxon>
        <taxon>Cucujiformia</taxon>
        <taxon>Tenebrionidae</taxon>
        <taxon>Pimeliinae</taxon>
        <taxon>Asbolus</taxon>
    </lineage>
</organism>
<keyword evidence="5 14" id="KW-0109">Calcium transport</keyword>
<keyword evidence="12 14" id="KW-0496">Mitochondrion</keyword>
<comment type="function">
    <text evidence="14">Essential regulatory subunit of the mitochondrial calcium uniporter complex (uniplex), a complex that mediates calcium uptake into mitochondria.</text>
</comment>
<evidence type="ECO:0000256" key="3">
    <source>
        <dbReference type="ARBA" id="ARBA00022180"/>
    </source>
</evidence>
<keyword evidence="8 14" id="KW-0106">Calcium</keyword>
<keyword evidence="11 14" id="KW-0406">Ion transport</keyword>
<dbReference type="PANTHER" id="PTHR33904:SF1">
    <property type="entry name" value="ESSENTIAL MCU REGULATOR, MITOCHONDRIAL"/>
    <property type="match status" value="1"/>
</dbReference>
<keyword evidence="6" id="KW-0812">Transmembrane</keyword>
<name>A0A482VIH1_ASBVE</name>
<dbReference type="InterPro" id="IPR018782">
    <property type="entry name" value="MCU_reg"/>
</dbReference>
<evidence type="ECO:0000256" key="1">
    <source>
        <dbReference type="ARBA" id="ARBA00004434"/>
    </source>
</evidence>
<evidence type="ECO:0000256" key="13">
    <source>
        <dbReference type="ARBA" id="ARBA00023136"/>
    </source>
</evidence>